<dbReference type="Pfam" id="PF00069">
    <property type="entry name" value="Pkinase"/>
    <property type="match status" value="2"/>
</dbReference>
<dbReference type="PROSITE" id="PS50011">
    <property type="entry name" value="PROTEIN_KINASE_DOM"/>
    <property type="match status" value="2"/>
</dbReference>
<evidence type="ECO:0000313" key="2">
    <source>
        <dbReference type="EMBL" id="KAK8871156.1"/>
    </source>
</evidence>
<dbReference type="InterPro" id="IPR011009">
    <property type="entry name" value="Kinase-like_dom_sf"/>
</dbReference>
<dbReference type="InterPro" id="IPR000719">
    <property type="entry name" value="Prot_kinase_dom"/>
</dbReference>
<dbReference type="PROSITE" id="PS00108">
    <property type="entry name" value="PROTEIN_KINASE_ST"/>
    <property type="match status" value="1"/>
</dbReference>
<dbReference type="InterPro" id="IPR008271">
    <property type="entry name" value="Ser/Thr_kinase_AS"/>
</dbReference>
<dbReference type="SMART" id="SM00220">
    <property type="entry name" value="S_TKc"/>
    <property type="match status" value="1"/>
</dbReference>
<accession>A0ABR2IZU5</accession>
<name>A0ABR2IZU5_9EUKA</name>
<reference evidence="2 3" key="1">
    <citation type="submission" date="2024-04" db="EMBL/GenBank/DDBJ databases">
        <title>Tritrichomonas musculus Genome.</title>
        <authorList>
            <person name="Alves-Ferreira E."/>
            <person name="Grigg M."/>
            <person name="Lorenzi H."/>
            <person name="Galac M."/>
        </authorList>
    </citation>
    <scope>NUCLEOTIDE SEQUENCE [LARGE SCALE GENOMIC DNA]</scope>
    <source>
        <strain evidence="2 3">EAF2021</strain>
    </source>
</reference>
<proteinExistence type="predicted"/>
<dbReference type="PANTHER" id="PTHR23257">
    <property type="entry name" value="SERINE-THREONINE PROTEIN KINASE"/>
    <property type="match status" value="1"/>
</dbReference>
<dbReference type="SUPFAM" id="SSF56112">
    <property type="entry name" value="Protein kinase-like (PK-like)"/>
    <property type="match status" value="2"/>
</dbReference>
<dbReference type="Gene3D" id="1.10.510.10">
    <property type="entry name" value="Transferase(Phosphotransferase) domain 1"/>
    <property type="match status" value="2"/>
</dbReference>
<dbReference type="Proteomes" id="UP001470230">
    <property type="component" value="Unassembled WGS sequence"/>
</dbReference>
<evidence type="ECO:0000259" key="1">
    <source>
        <dbReference type="PROSITE" id="PS50011"/>
    </source>
</evidence>
<dbReference type="InterPro" id="IPR050167">
    <property type="entry name" value="Ser_Thr_protein_kinase"/>
</dbReference>
<feature type="domain" description="Protein kinase" evidence="1">
    <location>
        <begin position="76"/>
        <end position="437"/>
    </location>
</feature>
<gene>
    <name evidence="2" type="ORF">M9Y10_009069</name>
</gene>
<protein>
    <recommendedName>
        <fullName evidence="1">Protein kinase domain-containing protein</fullName>
    </recommendedName>
</protein>
<evidence type="ECO:0000313" key="3">
    <source>
        <dbReference type="Proteomes" id="UP001470230"/>
    </source>
</evidence>
<dbReference type="EMBL" id="JAPFFF010000014">
    <property type="protein sequence ID" value="KAK8871156.1"/>
    <property type="molecule type" value="Genomic_DNA"/>
</dbReference>
<comment type="caution">
    <text evidence="2">The sequence shown here is derived from an EMBL/GenBank/DDBJ whole genome shotgun (WGS) entry which is preliminary data.</text>
</comment>
<keyword evidence="3" id="KW-1185">Reference proteome</keyword>
<organism evidence="2 3">
    <name type="scientific">Tritrichomonas musculus</name>
    <dbReference type="NCBI Taxonomy" id="1915356"/>
    <lineage>
        <taxon>Eukaryota</taxon>
        <taxon>Metamonada</taxon>
        <taxon>Parabasalia</taxon>
        <taxon>Tritrichomonadida</taxon>
        <taxon>Tritrichomonadidae</taxon>
        <taxon>Tritrichomonas</taxon>
    </lineage>
</organism>
<feature type="domain" description="Protein kinase" evidence="1">
    <location>
        <begin position="678"/>
        <end position="937"/>
    </location>
</feature>
<sequence>MDNNIINSIDTIIEKSQSTFIFTNKLSKCNAIFQKIKNLVQNCSPEPIPCLNVYFSQLEELFTQLSNRVNDLNNEFQCISLLEANSISTISSEIDQNIQNIFAFIEKMYKKYFSIPSSDIYENIKQIDDLIKEKYANNQKLQKIRDEINELYEQMKIPFQKIMDKYDPSRKYRLNPDDYETNSESTIIDLNGTFEEKEGYLKKDGKKVTVTVIKKKENFKNLFHIFSMINSPYSEQFVGASSTDSSIEIVTQRKGKKLTSLIGQNNLFLTIVAFKIAKAMSHFHSLRIVHRELNINNIYIEGYNSGKPDEIIPIITNFSNSIYLKYSSFQGLPPFKPTTSFHAPELNNSHYYDEKVDIFSFGGIIYKLCTGEDPFKDDKLEGNNITNLIIDGVRPKFPKDFPNDVKNLIEKCWRQKAVDRCSFDEIVDIMSNNQIIFPSDQEESKSQVVKDFYSVNCIKSQKIIECSKLFDTFIDCTKNVFLFNCELARVQPILVEYKNLLRNEYLLKELGNKDEEKIDSLKQYLEALKPIKKYDYDQIDYSMLSFNILNDVNILGAYFYLSIRNNPVVPINSITLNLNSTMKNIHDLMKEIIPNSNITQYQPLVKDLHSDYISLGSFINQYFNQTDMTILESYNNKYLKTIQLQNDSNSSASFYKKMKKNLAAFKDFEVDRGDYYYDTSKSGDSSGMSSHVYPGDFVNDSEFHKRFAIKVLKDEFVTGVTNQIDLNREIRFLSKFRKEMDQLPYDRYIIKFIGYSISELKDNKVWIINEFIPDSLFDLNIDNTIDDYQRTKIAFEVAEGMEYLHSQRIIHRDIKSPNILVKDKETPRIIDFGFSRVNIKNVSQSKICGTDLYMAPEVLENTRYGLPADVFSFGLVLYELYLKNLFSNKQKENLPFIKKCEPSLEKLIKSCCQKKPSDRPTFTEIIERMIADRTSFLSPDCNEFEKEKVERFYQEKEEMRSYYNL</sequence>